<dbReference type="PROSITE" id="PS51462">
    <property type="entry name" value="NUDIX"/>
    <property type="match status" value="1"/>
</dbReference>
<dbReference type="InterPro" id="IPR020084">
    <property type="entry name" value="NUDIX_hydrolase_CS"/>
</dbReference>
<evidence type="ECO:0000313" key="8">
    <source>
        <dbReference type="EMBL" id="KKY02521.1"/>
    </source>
</evidence>
<gene>
    <name evidence="8" type="ORF">VN21_02820</name>
</gene>
<comment type="caution">
    <text evidence="8">The sequence shown here is derived from an EMBL/GenBank/DDBJ whole genome shotgun (WGS) entry which is preliminary data.</text>
</comment>
<dbReference type="OrthoDB" id="9802805at2"/>
<feature type="domain" description="Nudix hydrolase" evidence="7">
    <location>
        <begin position="22"/>
        <end position="155"/>
    </location>
</feature>
<dbReference type="RefSeq" id="WP_046821950.1">
    <property type="nucleotide sequence ID" value="NZ_LBBT01000054.1"/>
</dbReference>
<evidence type="ECO:0000313" key="9">
    <source>
        <dbReference type="Proteomes" id="UP000034407"/>
    </source>
</evidence>
<comment type="cofactor">
    <cofactor evidence="1">
        <name>Mn(2+)</name>
        <dbReference type="ChEBI" id="CHEBI:29035"/>
    </cofactor>
</comment>
<evidence type="ECO:0000256" key="1">
    <source>
        <dbReference type="ARBA" id="ARBA00001936"/>
    </source>
</evidence>
<dbReference type="Pfam" id="PF00293">
    <property type="entry name" value="NUDIX"/>
    <property type="match status" value="1"/>
</dbReference>
<dbReference type="PANTHER" id="PTHR12992">
    <property type="entry name" value="NUDIX HYDROLASE"/>
    <property type="match status" value="1"/>
</dbReference>
<accession>A0A0M3DK48</accession>
<evidence type="ECO:0000256" key="6">
    <source>
        <dbReference type="ARBA" id="ARBA00023211"/>
    </source>
</evidence>
<comment type="cofactor">
    <cofactor evidence="2">
        <name>Mg(2+)</name>
        <dbReference type="ChEBI" id="CHEBI:18420"/>
    </cofactor>
</comment>
<dbReference type="PANTHER" id="PTHR12992:SF11">
    <property type="entry name" value="MITOCHONDRIAL COENZYME A DIPHOSPHATASE NUDT8"/>
    <property type="match status" value="1"/>
</dbReference>
<evidence type="ECO:0000256" key="5">
    <source>
        <dbReference type="ARBA" id="ARBA00022842"/>
    </source>
</evidence>
<sequence length="202" mass="23465">MNSNLKELLKDYKPYINGHQNMKKASVLIPIVRKNNEDFILFEVRSKTLRSQPNEISFPGGMIEKNETPITACIRETCEELGTIDSNIEIVSELDLFLSPADIIIHTFVGFIHDLESLNPNIDEVDHIFLVPLSHLLENEPLRYKNEVRVVPNKNFPYDLIPNKENYKFKSGNYDSLFYKYNDYVIWGITGKILENFLNLIK</sequence>
<protein>
    <submittedName>
        <fullName evidence="8">NUDIX hydrolase</fullName>
    </submittedName>
</protein>
<keyword evidence="6" id="KW-0464">Manganese</keyword>
<name>A0A0M3DK48_9FIRM</name>
<dbReference type="InterPro" id="IPR000086">
    <property type="entry name" value="NUDIX_hydrolase_dom"/>
</dbReference>
<dbReference type="PROSITE" id="PS00893">
    <property type="entry name" value="NUDIX_BOX"/>
    <property type="match status" value="1"/>
</dbReference>
<dbReference type="CDD" id="cd03426">
    <property type="entry name" value="NUDIX_CoAse_Nudt7"/>
    <property type="match status" value="1"/>
</dbReference>
<keyword evidence="3" id="KW-0479">Metal-binding</keyword>
<dbReference type="SUPFAM" id="SSF55811">
    <property type="entry name" value="Nudix"/>
    <property type="match status" value="1"/>
</dbReference>
<dbReference type="PATRIC" id="fig|1629550.3.peg.3266"/>
<dbReference type="Proteomes" id="UP000034407">
    <property type="component" value="Unassembled WGS sequence"/>
</dbReference>
<evidence type="ECO:0000259" key="7">
    <source>
        <dbReference type="PROSITE" id="PS51462"/>
    </source>
</evidence>
<keyword evidence="9" id="KW-1185">Reference proteome</keyword>
<evidence type="ECO:0000256" key="3">
    <source>
        <dbReference type="ARBA" id="ARBA00022723"/>
    </source>
</evidence>
<reference evidence="8 9" key="1">
    <citation type="submission" date="2015-04" db="EMBL/GenBank/DDBJ databases">
        <title>Microcin producing Clostridium sp. JC272T.</title>
        <authorList>
            <person name="Jyothsna T."/>
            <person name="Sasikala C."/>
            <person name="Ramana C."/>
        </authorList>
    </citation>
    <scope>NUCLEOTIDE SEQUENCE [LARGE SCALE GENOMIC DNA]</scope>
    <source>
        <strain evidence="8 9">JC272</strain>
    </source>
</reference>
<dbReference type="EMBL" id="LBBT01000054">
    <property type="protein sequence ID" value="KKY02521.1"/>
    <property type="molecule type" value="Genomic_DNA"/>
</dbReference>
<dbReference type="InterPro" id="IPR045121">
    <property type="entry name" value="CoAse"/>
</dbReference>
<dbReference type="Gene3D" id="3.90.79.10">
    <property type="entry name" value="Nucleoside Triphosphate Pyrophosphohydrolase"/>
    <property type="match status" value="1"/>
</dbReference>
<organism evidence="8 9">
    <name type="scientific">Paraclostridium benzoelyticum</name>
    <dbReference type="NCBI Taxonomy" id="1629550"/>
    <lineage>
        <taxon>Bacteria</taxon>
        <taxon>Bacillati</taxon>
        <taxon>Bacillota</taxon>
        <taxon>Clostridia</taxon>
        <taxon>Peptostreptococcales</taxon>
        <taxon>Peptostreptococcaceae</taxon>
        <taxon>Paraclostridium</taxon>
    </lineage>
</organism>
<evidence type="ECO:0000256" key="4">
    <source>
        <dbReference type="ARBA" id="ARBA00022801"/>
    </source>
</evidence>
<proteinExistence type="predicted"/>
<dbReference type="GO" id="GO:0046872">
    <property type="term" value="F:metal ion binding"/>
    <property type="evidence" value="ECO:0007669"/>
    <property type="project" value="UniProtKB-KW"/>
</dbReference>
<keyword evidence="5" id="KW-0460">Magnesium</keyword>
<dbReference type="GO" id="GO:0010945">
    <property type="term" value="F:coenzyme A diphosphatase activity"/>
    <property type="evidence" value="ECO:0007669"/>
    <property type="project" value="InterPro"/>
</dbReference>
<dbReference type="AlphaFoldDB" id="A0A0M3DK48"/>
<keyword evidence="4 8" id="KW-0378">Hydrolase</keyword>
<dbReference type="InterPro" id="IPR015797">
    <property type="entry name" value="NUDIX_hydrolase-like_dom_sf"/>
</dbReference>
<evidence type="ECO:0000256" key="2">
    <source>
        <dbReference type="ARBA" id="ARBA00001946"/>
    </source>
</evidence>